<dbReference type="PANTHER" id="PTHR43811:SF19">
    <property type="entry name" value="39 KDA FK506-BINDING NUCLEAR PROTEIN"/>
    <property type="match status" value="1"/>
</dbReference>
<accession>A0A518AUK5</accession>
<comment type="similarity">
    <text evidence="2 6">Belongs to the FKBP-type PPIase family.</text>
</comment>
<dbReference type="GO" id="GO:0003755">
    <property type="term" value="F:peptidyl-prolyl cis-trans isomerase activity"/>
    <property type="evidence" value="ECO:0007669"/>
    <property type="project" value="UniProtKB-UniRule"/>
</dbReference>
<dbReference type="RefSeq" id="WP_145250349.1">
    <property type="nucleotide sequence ID" value="NZ_CP036278.1"/>
</dbReference>
<organism evidence="9 10">
    <name type="scientific">Aeoliella mucimassa</name>
    <dbReference type="NCBI Taxonomy" id="2527972"/>
    <lineage>
        <taxon>Bacteria</taxon>
        <taxon>Pseudomonadati</taxon>
        <taxon>Planctomycetota</taxon>
        <taxon>Planctomycetia</taxon>
        <taxon>Pirellulales</taxon>
        <taxon>Lacipirellulaceae</taxon>
        <taxon>Aeoliella</taxon>
    </lineage>
</organism>
<dbReference type="KEGG" id="amuc:Pan181_46460"/>
<dbReference type="EMBL" id="CP036278">
    <property type="protein sequence ID" value="QDU58411.1"/>
    <property type="molecule type" value="Genomic_DNA"/>
</dbReference>
<dbReference type="Gene3D" id="1.10.287.460">
    <property type="entry name" value="Peptidyl-prolyl cis-trans isomerase, FKBP-type, N-terminal domain"/>
    <property type="match status" value="1"/>
</dbReference>
<proteinExistence type="inferred from homology"/>
<dbReference type="PROSITE" id="PS50059">
    <property type="entry name" value="FKBP_PPIASE"/>
    <property type="match status" value="1"/>
</dbReference>
<evidence type="ECO:0000313" key="9">
    <source>
        <dbReference type="EMBL" id="QDU58411.1"/>
    </source>
</evidence>
<name>A0A518AUK5_9BACT</name>
<evidence type="ECO:0000259" key="8">
    <source>
        <dbReference type="PROSITE" id="PS50059"/>
    </source>
</evidence>
<dbReference type="Pfam" id="PF00254">
    <property type="entry name" value="FKBP_C"/>
    <property type="match status" value="1"/>
</dbReference>
<evidence type="ECO:0000256" key="7">
    <source>
        <dbReference type="SAM" id="SignalP"/>
    </source>
</evidence>
<dbReference type="InterPro" id="IPR046357">
    <property type="entry name" value="PPIase_dom_sf"/>
</dbReference>
<sequence precursor="true">MTRLLAALAVLVALPFAANAQDTLPPGQSPAPAENLTPEQFSQIVSYSLGRSIGQDAKMAGVKLDMRALQTGINEVEAGKPAQRSDEEMNQVMMVFAMRIQKQMAADNLKAGQEFLAKNAKDPAVKSTASGLQYKVLKPGTGKSPKATSVVVCHYHGTFINGAVFDSTQGGQPAQFPLNRVIPGWTEALQLMKEGAKYRIFVPSNLAYGENGRDGIGPNETLIFDIELLKVADGQLP</sequence>
<feature type="chain" id="PRO_5022166551" description="Peptidyl-prolyl cis-trans isomerase" evidence="7">
    <location>
        <begin position="21"/>
        <end position="237"/>
    </location>
</feature>
<dbReference type="Pfam" id="PF01346">
    <property type="entry name" value="FKBP_N"/>
    <property type="match status" value="1"/>
</dbReference>
<evidence type="ECO:0000256" key="1">
    <source>
        <dbReference type="ARBA" id="ARBA00000971"/>
    </source>
</evidence>
<dbReference type="PANTHER" id="PTHR43811">
    <property type="entry name" value="FKBP-TYPE PEPTIDYL-PROLYL CIS-TRANS ISOMERASE FKPA"/>
    <property type="match status" value="1"/>
</dbReference>
<reference evidence="9 10" key="1">
    <citation type="submission" date="2019-02" db="EMBL/GenBank/DDBJ databases">
        <title>Deep-cultivation of Planctomycetes and their phenomic and genomic characterization uncovers novel biology.</title>
        <authorList>
            <person name="Wiegand S."/>
            <person name="Jogler M."/>
            <person name="Boedeker C."/>
            <person name="Pinto D."/>
            <person name="Vollmers J."/>
            <person name="Rivas-Marin E."/>
            <person name="Kohn T."/>
            <person name="Peeters S.H."/>
            <person name="Heuer A."/>
            <person name="Rast P."/>
            <person name="Oberbeckmann S."/>
            <person name="Bunk B."/>
            <person name="Jeske O."/>
            <person name="Meyerdierks A."/>
            <person name="Storesund J.E."/>
            <person name="Kallscheuer N."/>
            <person name="Luecker S."/>
            <person name="Lage O.M."/>
            <person name="Pohl T."/>
            <person name="Merkel B.J."/>
            <person name="Hornburger P."/>
            <person name="Mueller R.-W."/>
            <person name="Bruemmer F."/>
            <person name="Labrenz M."/>
            <person name="Spormann A.M."/>
            <person name="Op den Camp H."/>
            <person name="Overmann J."/>
            <person name="Amann R."/>
            <person name="Jetten M.S.M."/>
            <person name="Mascher T."/>
            <person name="Medema M.H."/>
            <person name="Devos D.P."/>
            <person name="Kaster A.-K."/>
            <person name="Ovreas L."/>
            <person name="Rohde M."/>
            <person name="Galperin M.Y."/>
            <person name="Jogler C."/>
        </authorList>
    </citation>
    <scope>NUCLEOTIDE SEQUENCE [LARGE SCALE GENOMIC DNA]</scope>
    <source>
        <strain evidence="9 10">Pan181</strain>
    </source>
</reference>
<dbReference type="InterPro" id="IPR001179">
    <property type="entry name" value="PPIase_FKBP_dom"/>
</dbReference>
<dbReference type="GO" id="GO:0006457">
    <property type="term" value="P:protein folding"/>
    <property type="evidence" value="ECO:0007669"/>
    <property type="project" value="InterPro"/>
</dbReference>
<evidence type="ECO:0000256" key="2">
    <source>
        <dbReference type="ARBA" id="ARBA00006577"/>
    </source>
</evidence>
<evidence type="ECO:0000256" key="5">
    <source>
        <dbReference type="PROSITE-ProRule" id="PRU00277"/>
    </source>
</evidence>
<feature type="signal peptide" evidence="7">
    <location>
        <begin position="1"/>
        <end position="20"/>
    </location>
</feature>
<dbReference type="EC" id="5.2.1.8" evidence="6"/>
<dbReference type="SUPFAM" id="SSF54534">
    <property type="entry name" value="FKBP-like"/>
    <property type="match status" value="1"/>
</dbReference>
<feature type="domain" description="PPIase FKBP-type" evidence="8">
    <location>
        <begin position="148"/>
        <end position="232"/>
    </location>
</feature>
<evidence type="ECO:0000313" key="10">
    <source>
        <dbReference type="Proteomes" id="UP000315750"/>
    </source>
</evidence>
<dbReference type="AlphaFoldDB" id="A0A518AUK5"/>
<evidence type="ECO:0000256" key="6">
    <source>
        <dbReference type="RuleBase" id="RU003915"/>
    </source>
</evidence>
<keyword evidence="3 5" id="KW-0697">Rotamase</keyword>
<gene>
    <name evidence="9" type="primary">fkpA</name>
    <name evidence="9" type="ORF">Pan181_46460</name>
</gene>
<protein>
    <recommendedName>
        <fullName evidence="6">Peptidyl-prolyl cis-trans isomerase</fullName>
        <ecNumber evidence="6">5.2.1.8</ecNumber>
    </recommendedName>
</protein>
<evidence type="ECO:0000256" key="4">
    <source>
        <dbReference type="ARBA" id="ARBA00023235"/>
    </source>
</evidence>
<keyword evidence="4 5" id="KW-0413">Isomerase</keyword>
<evidence type="ECO:0000256" key="3">
    <source>
        <dbReference type="ARBA" id="ARBA00023110"/>
    </source>
</evidence>
<keyword evidence="10" id="KW-1185">Reference proteome</keyword>
<dbReference type="InterPro" id="IPR000774">
    <property type="entry name" value="PPIase_FKBP_N"/>
</dbReference>
<dbReference type="Proteomes" id="UP000315750">
    <property type="component" value="Chromosome"/>
</dbReference>
<keyword evidence="7" id="KW-0732">Signal</keyword>
<comment type="catalytic activity">
    <reaction evidence="1 5 6">
        <text>[protein]-peptidylproline (omega=180) = [protein]-peptidylproline (omega=0)</text>
        <dbReference type="Rhea" id="RHEA:16237"/>
        <dbReference type="Rhea" id="RHEA-COMP:10747"/>
        <dbReference type="Rhea" id="RHEA-COMP:10748"/>
        <dbReference type="ChEBI" id="CHEBI:83833"/>
        <dbReference type="ChEBI" id="CHEBI:83834"/>
        <dbReference type="EC" id="5.2.1.8"/>
    </reaction>
</comment>
<dbReference type="InterPro" id="IPR036944">
    <property type="entry name" value="PPIase_FKBP_N_sf"/>
</dbReference>
<dbReference type="OrthoDB" id="280278at2"/>
<dbReference type="Gene3D" id="3.10.50.40">
    <property type="match status" value="1"/>
</dbReference>